<dbReference type="AlphaFoldDB" id="A0A2G9U8U5"/>
<evidence type="ECO:0000313" key="3">
    <source>
        <dbReference type="Proteomes" id="UP000230423"/>
    </source>
</evidence>
<dbReference type="EMBL" id="KZ348090">
    <property type="protein sequence ID" value="PIO66686.1"/>
    <property type="molecule type" value="Genomic_DNA"/>
</dbReference>
<dbReference type="PANTHER" id="PTHR37427:SF3">
    <property type="entry name" value="ADENOSINE DEAMINASE"/>
    <property type="match status" value="1"/>
</dbReference>
<dbReference type="PANTHER" id="PTHR37427">
    <property type="entry name" value="PROTEIN CBG20963-RELATED"/>
    <property type="match status" value="1"/>
</dbReference>
<keyword evidence="3" id="KW-1185">Reference proteome</keyword>
<proteinExistence type="predicted"/>
<accession>A0A2G9U8U5</accession>
<organism evidence="2 3">
    <name type="scientific">Teladorsagia circumcincta</name>
    <name type="common">Brown stomach worm</name>
    <name type="synonym">Ostertagia circumcincta</name>
    <dbReference type="NCBI Taxonomy" id="45464"/>
    <lineage>
        <taxon>Eukaryota</taxon>
        <taxon>Metazoa</taxon>
        <taxon>Ecdysozoa</taxon>
        <taxon>Nematoda</taxon>
        <taxon>Chromadorea</taxon>
        <taxon>Rhabditida</taxon>
        <taxon>Rhabditina</taxon>
        <taxon>Rhabditomorpha</taxon>
        <taxon>Strongyloidea</taxon>
        <taxon>Trichostrongylidae</taxon>
        <taxon>Teladorsagia</taxon>
    </lineage>
</organism>
<dbReference type="OrthoDB" id="5869907at2759"/>
<gene>
    <name evidence="2" type="ORF">TELCIR_11592</name>
</gene>
<name>A0A2G9U8U5_TELCI</name>
<evidence type="ECO:0000256" key="1">
    <source>
        <dbReference type="SAM" id="MobiDB-lite"/>
    </source>
</evidence>
<reference evidence="2 3" key="1">
    <citation type="submission" date="2015-09" db="EMBL/GenBank/DDBJ databases">
        <title>Draft genome of the parasitic nematode Teladorsagia circumcincta isolate WARC Sus (inbred).</title>
        <authorList>
            <person name="Mitreva M."/>
        </authorList>
    </citation>
    <scope>NUCLEOTIDE SEQUENCE [LARGE SCALE GENOMIC DNA]</scope>
    <source>
        <strain evidence="2 3">S</strain>
    </source>
</reference>
<evidence type="ECO:0000313" key="2">
    <source>
        <dbReference type="EMBL" id="PIO66686.1"/>
    </source>
</evidence>
<dbReference type="Proteomes" id="UP000230423">
    <property type="component" value="Unassembled WGS sequence"/>
</dbReference>
<feature type="region of interest" description="Disordered" evidence="1">
    <location>
        <begin position="1"/>
        <end position="27"/>
    </location>
</feature>
<sequence length="68" mass="7468">MEGPNCDQRPTILTSYKKRPSPKVKPIGQTSAFLEGWGDLEYQVNFDGPPQMGMRFGVLCGFGDCGRG</sequence>
<protein>
    <submittedName>
        <fullName evidence="2">Uncharacterized protein</fullName>
    </submittedName>
</protein>